<dbReference type="EMBL" id="JBAHYK010000410">
    <property type="protein sequence ID" value="KAL0574299.1"/>
    <property type="molecule type" value="Genomic_DNA"/>
</dbReference>
<protein>
    <recommendedName>
        <fullName evidence="3">F-box domain-containing protein</fullName>
    </recommendedName>
</protein>
<keyword evidence="2" id="KW-1185">Reference proteome</keyword>
<evidence type="ECO:0008006" key="3">
    <source>
        <dbReference type="Google" id="ProtNLM"/>
    </source>
</evidence>
<gene>
    <name evidence="1" type="ORF">V5O48_007657</name>
</gene>
<organism evidence="1 2">
    <name type="scientific">Marasmius crinis-equi</name>
    <dbReference type="NCBI Taxonomy" id="585013"/>
    <lineage>
        <taxon>Eukaryota</taxon>
        <taxon>Fungi</taxon>
        <taxon>Dikarya</taxon>
        <taxon>Basidiomycota</taxon>
        <taxon>Agaricomycotina</taxon>
        <taxon>Agaricomycetes</taxon>
        <taxon>Agaricomycetidae</taxon>
        <taxon>Agaricales</taxon>
        <taxon>Marasmiineae</taxon>
        <taxon>Marasmiaceae</taxon>
        <taxon>Marasmius</taxon>
    </lineage>
</organism>
<evidence type="ECO:0000313" key="2">
    <source>
        <dbReference type="Proteomes" id="UP001465976"/>
    </source>
</evidence>
<dbReference type="Proteomes" id="UP001465976">
    <property type="component" value="Unassembled WGS sequence"/>
</dbReference>
<name>A0ABR3FG66_9AGAR</name>
<proteinExistence type="predicted"/>
<evidence type="ECO:0000313" key="1">
    <source>
        <dbReference type="EMBL" id="KAL0574299.1"/>
    </source>
</evidence>
<sequence>MNLDHLPSEILHEIACLTGSDVKNLRLVNKLVNGVVEPVMWDVHPIILDLNREHLAFGMSMLDDLRNLSDENLKIRKLKIKSLDPAKERRQVYYAPGVQPPPEPDDSEAVAEACSRLPDVLPRALSALKGLKSVRWELREKELEWSYGTVLESLGSLSSLVDFEICPAKGIDSDNGNVPNAALPLQHLRNGSLQRLAITFYSKPDSDQLVPSLAMVLIHNPHIIHLELDMLANSRQRKELPFQDLFQDVPGGSVRLRSLLLRGWAIQVTPRVRPHFTALHSLEILAHYAKHEALWKSLSSSPPRSISRVSSGRICDEFLDFLESVSALEELELPYAGGDTLEESDRLARRFYQEVFPRHRSTLRKVNIFPPYTGMWTIGLHNVDTFDKCMRLTDLRAGLDPDEIRPGENEQDVVASFVSRVVHLPELSVLVLPPVAPKKFFGKLRGGGTLRALATGKIIKQTQHSLENVVIHDAPRRRAHQSLSISTLWAIGRKGKDFLPLYDNDGSLRFQRPQRHDED</sequence>
<accession>A0ABR3FG66</accession>
<reference evidence="1 2" key="1">
    <citation type="submission" date="2024-02" db="EMBL/GenBank/DDBJ databases">
        <title>A draft genome for the cacao thread blight pathogen Marasmius crinis-equi.</title>
        <authorList>
            <person name="Cohen S.P."/>
            <person name="Baruah I.K."/>
            <person name="Amoako-Attah I."/>
            <person name="Bukari Y."/>
            <person name="Meinhardt L.W."/>
            <person name="Bailey B.A."/>
        </authorList>
    </citation>
    <scope>NUCLEOTIDE SEQUENCE [LARGE SCALE GENOMIC DNA]</scope>
    <source>
        <strain evidence="1 2">GH-76</strain>
    </source>
</reference>
<comment type="caution">
    <text evidence="1">The sequence shown here is derived from an EMBL/GenBank/DDBJ whole genome shotgun (WGS) entry which is preliminary data.</text>
</comment>